<dbReference type="PANTHER" id="PTHR46942">
    <property type="entry name" value="SIALIC ACID-BINDING IG-LIKE LECTIN 15"/>
    <property type="match status" value="1"/>
</dbReference>
<dbReference type="InterPro" id="IPR036179">
    <property type="entry name" value="Ig-like_dom_sf"/>
</dbReference>
<accession>A0A6I8PDL7</accession>
<keyword evidence="2" id="KW-0812">Transmembrane</keyword>
<name>A0A6I8PDL7_ORNAN</name>
<keyword evidence="3" id="KW-0732">Signal</keyword>
<keyword evidence="6" id="KW-1185">Reference proteome</keyword>
<reference evidence="5 6" key="1">
    <citation type="journal article" date="2008" name="Nature">
        <title>Genome analysis of the platypus reveals unique signatures of evolution.</title>
        <authorList>
            <person name="Warren W.C."/>
            <person name="Hillier L.W."/>
            <person name="Marshall Graves J.A."/>
            <person name="Birney E."/>
            <person name="Ponting C.P."/>
            <person name="Grutzner F."/>
            <person name="Belov K."/>
            <person name="Miller W."/>
            <person name="Clarke L."/>
            <person name="Chinwalla A.T."/>
            <person name="Yang S.P."/>
            <person name="Heger A."/>
            <person name="Locke D.P."/>
            <person name="Miethke P."/>
            <person name="Waters P.D."/>
            <person name="Veyrunes F."/>
            <person name="Fulton L."/>
            <person name="Fulton B."/>
            <person name="Graves T."/>
            <person name="Wallis J."/>
            <person name="Puente X.S."/>
            <person name="Lopez-Otin C."/>
            <person name="Ordonez G.R."/>
            <person name="Eichler E.E."/>
            <person name="Chen L."/>
            <person name="Cheng Z."/>
            <person name="Deakin J.E."/>
            <person name="Alsop A."/>
            <person name="Thompson K."/>
            <person name="Kirby P."/>
            <person name="Papenfuss A.T."/>
            <person name="Wakefield M.J."/>
            <person name="Olender T."/>
            <person name="Lancet D."/>
            <person name="Huttley G.A."/>
            <person name="Smit A.F."/>
            <person name="Pask A."/>
            <person name="Temple-Smith P."/>
            <person name="Batzer M.A."/>
            <person name="Walker J.A."/>
            <person name="Konkel M.K."/>
            <person name="Harris R.S."/>
            <person name="Whittington C.M."/>
            <person name="Wong E.S."/>
            <person name="Gemmell N.J."/>
            <person name="Buschiazzo E."/>
            <person name="Vargas Jentzsch I.M."/>
            <person name="Merkel A."/>
            <person name="Schmitz J."/>
            <person name="Zemann A."/>
            <person name="Churakov G."/>
            <person name="Kriegs J.O."/>
            <person name="Brosius J."/>
            <person name="Murchison E.P."/>
            <person name="Sachidanandam R."/>
            <person name="Smith C."/>
            <person name="Hannon G.J."/>
            <person name="Tsend-Ayush E."/>
            <person name="McMillan D."/>
            <person name="Attenborough R."/>
            <person name="Rens W."/>
            <person name="Ferguson-Smith M."/>
            <person name="Lefevre C.M."/>
            <person name="Sharp J.A."/>
            <person name="Nicholas K.R."/>
            <person name="Ray D.A."/>
            <person name="Kube M."/>
            <person name="Reinhardt R."/>
            <person name="Pringle T.H."/>
            <person name="Taylor J."/>
            <person name="Jones R.C."/>
            <person name="Nixon B."/>
            <person name="Dacheux J.L."/>
            <person name="Niwa H."/>
            <person name="Sekita Y."/>
            <person name="Huang X."/>
            <person name="Stark A."/>
            <person name="Kheradpour P."/>
            <person name="Kellis M."/>
            <person name="Flicek P."/>
            <person name="Chen Y."/>
            <person name="Webber C."/>
            <person name="Hardison R."/>
            <person name="Nelson J."/>
            <person name="Hallsworth-Pepin K."/>
            <person name="Delehaunty K."/>
            <person name="Markovic C."/>
            <person name="Minx P."/>
            <person name="Feng Y."/>
            <person name="Kremitzki C."/>
            <person name="Mitreva M."/>
            <person name="Glasscock J."/>
            <person name="Wylie T."/>
            <person name="Wohldmann P."/>
            <person name="Thiru P."/>
            <person name="Nhan M.N."/>
            <person name="Pohl C.S."/>
            <person name="Smith S.M."/>
            <person name="Hou S."/>
            <person name="Nefedov M."/>
            <person name="de Jong P.J."/>
            <person name="Renfree M.B."/>
            <person name="Mardis E.R."/>
            <person name="Wilson R.K."/>
        </authorList>
    </citation>
    <scope>NUCLEOTIDE SEQUENCE [LARGE SCALE GENOMIC DNA]</scope>
    <source>
        <strain evidence="5 6">Glennie</strain>
    </source>
</reference>
<dbReference type="InParanoid" id="A0A6I8PDL7"/>
<proteinExistence type="predicted"/>
<dbReference type="SMART" id="SM00409">
    <property type="entry name" value="IG"/>
    <property type="match status" value="1"/>
</dbReference>
<evidence type="ECO:0000259" key="4">
    <source>
        <dbReference type="PROSITE" id="PS50835"/>
    </source>
</evidence>
<gene>
    <name evidence="5" type="primary">LOC103166315</name>
</gene>
<dbReference type="InterPro" id="IPR013783">
    <property type="entry name" value="Ig-like_fold"/>
</dbReference>
<dbReference type="PANTHER" id="PTHR46942:SF1">
    <property type="entry name" value="SIALIC ACID-BINDING IG-LIKE LECTIN 15"/>
    <property type="match status" value="1"/>
</dbReference>
<dbReference type="RefSeq" id="XP_028911823.1">
    <property type="nucleotide sequence ID" value="XM_029055990.1"/>
</dbReference>
<dbReference type="OMA" id="KQMWQSI"/>
<dbReference type="InterPro" id="IPR003599">
    <property type="entry name" value="Ig_sub"/>
</dbReference>
<evidence type="ECO:0000256" key="1">
    <source>
        <dbReference type="SAM" id="MobiDB-lite"/>
    </source>
</evidence>
<feature type="compositionally biased region" description="Basic and acidic residues" evidence="1">
    <location>
        <begin position="199"/>
        <end position="213"/>
    </location>
</feature>
<dbReference type="Pfam" id="PF07686">
    <property type="entry name" value="V-set"/>
    <property type="match status" value="1"/>
</dbReference>
<keyword evidence="2" id="KW-0472">Membrane</keyword>
<feature type="chain" id="PRO_5026145334" description="Ig-like domain-containing protein" evidence="3">
    <location>
        <begin position="23"/>
        <end position="285"/>
    </location>
</feature>
<feature type="signal peptide" evidence="3">
    <location>
        <begin position="1"/>
        <end position="22"/>
    </location>
</feature>
<dbReference type="AlphaFoldDB" id="A0A6I8PDL7"/>
<evidence type="ECO:0000313" key="5">
    <source>
        <dbReference type="Ensembl" id="ENSOANP00000052739.1"/>
    </source>
</evidence>
<dbReference type="GeneTree" id="ENSGT00390000008831"/>
<dbReference type="Gene3D" id="2.60.40.10">
    <property type="entry name" value="Immunoglobulins"/>
    <property type="match status" value="1"/>
</dbReference>
<feature type="region of interest" description="Disordered" evidence="1">
    <location>
        <begin position="198"/>
        <end position="285"/>
    </location>
</feature>
<evidence type="ECO:0000256" key="3">
    <source>
        <dbReference type="SAM" id="SignalP"/>
    </source>
</evidence>
<reference evidence="5" key="2">
    <citation type="submission" date="2025-08" db="UniProtKB">
        <authorList>
            <consortium name="Ensembl"/>
        </authorList>
    </citation>
    <scope>IDENTIFICATION</scope>
    <source>
        <strain evidence="5">Glennie</strain>
    </source>
</reference>
<keyword evidence="2" id="KW-1133">Transmembrane helix</keyword>
<evidence type="ECO:0000256" key="2">
    <source>
        <dbReference type="SAM" id="Phobius"/>
    </source>
</evidence>
<dbReference type="Bgee" id="ENSOANG00000046104">
    <property type="expression patterns" value="Expressed in ovary and 6 other cell types or tissues"/>
</dbReference>
<reference evidence="5" key="3">
    <citation type="submission" date="2025-09" db="UniProtKB">
        <authorList>
            <consortium name="Ensembl"/>
        </authorList>
    </citation>
    <scope>IDENTIFICATION</scope>
    <source>
        <strain evidence="5">Glennie</strain>
    </source>
</reference>
<dbReference type="SUPFAM" id="SSF48726">
    <property type="entry name" value="Immunoglobulin"/>
    <property type="match status" value="1"/>
</dbReference>
<dbReference type="FunCoup" id="A0A6I8PDL7">
    <property type="interactions" value="366"/>
</dbReference>
<dbReference type="PROSITE" id="PS50835">
    <property type="entry name" value="IG_LIKE"/>
    <property type="match status" value="1"/>
</dbReference>
<feature type="domain" description="Ig-like" evidence="4">
    <location>
        <begin position="8"/>
        <end position="129"/>
    </location>
</feature>
<dbReference type="InterPro" id="IPR007110">
    <property type="entry name" value="Ig-like_dom"/>
</dbReference>
<dbReference type="GeneID" id="103166315"/>
<protein>
    <recommendedName>
        <fullName evidence="4">Ig-like domain-containing protein</fullName>
    </recommendedName>
</protein>
<dbReference type="Ensembl" id="ENSOANT00000051748.1">
    <property type="protein sequence ID" value="ENSOANP00000052739.1"/>
    <property type="gene ID" value="ENSOANG00000046104.1"/>
</dbReference>
<dbReference type="InterPro" id="IPR013106">
    <property type="entry name" value="Ig_V-set"/>
</dbReference>
<organism evidence="5 6">
    <name type="scientific">Ornithorhynchus anatinus</name>
    <name type="common">Duckbill platypus</name>
    <dbReference type="NCBI Taxonomy" id="9258"/>
    <lineage>
        <taxon>Eukaryota</taxon>
        <taxon>Metazoa</taxon>
        <taxon>Chordata</taxon>
        <taxon>Craniata</taxon>
        <taxon>Vertebrata</taxon>
        <taxon>Euteleostomi</taxon>
        <taxon>Mammalia</taxon>
        <taxon>Monotremata</taxon>
        <taxon>Ornithorhynchidae</taxon>
        <taxon>Ornithorhynchus</taxon>
    </lineage>
</organism>
<dbReference type="Proteomes" id="UP000002279">
    <property type="component" value="Chromosome X5"/>
</dbReference>
<evidence type="ECO:0000313" key="6">
    <source>
        <dbReference type="Proteomes" id="UP000002279"/>
    </source>
</evidence>
<dbReference type="InterPro" id="IPR042836">
    <property type="entry name" value="SIG15"/>
</dbReference>
<sequence>MGAHRGLPSMLLLMTMPAWIDCQRAGFAVDQVPSISAPEGSTVTLPCNFVHPWKQVQQVIIIWKWRHFHGPVIFNSSMNKQNRYSLVGNPKNHTGSLQIRNLKKADGTRYFCRISIRALRKSEEWQNITGTLLTVTEWVPSTTTITSKPGTTRTTEALQETAGPLIGPVVGGSLGGLILMIAVPVLIACLIRRRAGKRKKEDLKAEGSPKESEADYAEVGQNQHSVNCKPDLEDRGLVYASLTLSDPASRKSPGNSPFPDPREPEMLYTAVRGQVRGPRAADPLQ</sequence>
<feature type="transmembrane region" description="Helical" evidence="2">
    <location>
        <begin position="165"/>
        <end position="191"/>
    </location>
</feature>